<accession>A0ABU5RRU7</accession>
<feature type="binding site" evidence="7 8">
    <location>
        <position position="89"/>
    </location>
    <ligand>
        <name>S-adenosyl-L-methionine</name>
        <dbReference type="ChEBI" id="CHEBI:59789"/>
    </ligand>
</feature>
<dbReference type="HAMAP" id="MF_00607">
    <property type="entry name" value="16SrRNA_methyltr_A"/>
    <property type="match status" value="1"/>
</dbReference>
<dbReference type="InterPro" id="IPR001737">
    <property type="entry name" value="KsgA/Erm"/>
</dbReference>
<feature type="binding site" evidence="7 8">
    <location>
        <position position="17"/>
    </location>
    <ligand>
        <name>S-adenosyl-L-methionine</name>
        <dbReference type="ChEBI" id="CHEBI:59789"/>
    </ligand>
</feature>
<feature type="domain" description="Ribosomal RNA adenine methylase transferase N-terminal" evidence="9">
    <location>
        <begin position="22"/>
        <end position="199"/>
    </location>
</feature>
<evidence type="ECO:0000256" key="3">
    <source>
        <dbReference type="ARBA" id="ARBA00022603"/>
    </source>
</evidence>
<evidence type="ECO:0000256" key="8">
    <source>
        <dbReference type="PROSITE-ProRule" id="PRU01026"/>
    </source>
</evidence>
<dbReference type="PROSITE" id="PS51689">
    <property type="entry name" value="SAM_RNA_A_N6_MT"/>
    <property type="match status" value="1"/>
</dbReference>
<dbReference type="InterPro" id="IPR020596">
    <property type="entry name" value="rRNA_Ade_Mease_Trfase_CS"/>
</dbReference>
<comment type="subcellular location">
    <subcellularLocation>
        <location evidence="7">Cytoplasm</location>
    </subcellularLocation>
</comment>
<evidence type="ECO:0000256" key="6">
    <source>
        <dbReference type="ARBA" id="ARBA00022884"/>
    </source>
</evidence>
<comment type="similarity">
    <text evidence="7">Belongs to the class I-like SAM-binding methyltransferase superfamily. rRNA adenine N(6)-methyltransferase family. RsmA subfamily.</text>
</comment>
<reference evidence="10 11" key="1">
    <citation type="submission" date="2023-12" db="EMBL/GenBank/DDBJ databases">
        <title>Baltic Sea Cyanobacteria.</title>
        <authorList>
            <person name="Delbaje E."/>
            <person name="Fewer D.P."/>
            <person name="Shishido T.K."/>
        </authorList>
    </citation>
    <scope>NUCLEOTIDE SEQUENCE [LARGE SCALE GENOMIC DNA]</scope>
    <source>
        <strain evidence="10 11">UHCC 0139</strain>
    </source>
</reference>
<dbReference type="Proteomes" id="UP001304461">
    <property type="component" value="Unassembled WGS sequence"/>
</dbReference>
<feature type="binding site" evidence="7 8">
    <location>
        <position position="42"/>
    </location>
    <ligand>
        <name>S-adenosyl-L-methionine</name>
        <dbReference type="ChEBI" id="CHEBI:59789"/>
    </ligand>
</feature>
<dbReference type="Pfam" id="PF00398">
    <property type="entry name" value="RrnaAD"/>
    <property type="match status" value="1"/>
</dbReference>
<evidence type="ECO:0000313" key="10">
    <source>
        <dbReference type="EMBL" id="MEA5390483.1"/>
    </source>
</evidence>
<proteinExistence type="inferred from homology"/>
<dbReference type="SMART" id="SM00650">
    <property type="entry name" value="rADc"/>
    <property type="match status" value="1"/>
</dbReference>
<keyword evidence="2 7" id="KW-0698">rRNA processing</keyword>
<dbReference type="GO" id="GO:0052908">
    <property type="term" value="F:16S rRNA (adenine(1518)-N(6)/adenine(1519)-N(6))-dimethyltransferase activity"/>
    <property type="evidence" value="ECO:0007669"/>
    <property type="project" value="UniProtKB-EC"/>
</dbReference>
<comment type="catalytic activity">
    <reaction evidence="7">
        <text>adenosine(1518)/adenosine(1519) in 16S rRNA + 4 S-adenosyl-L-methionine = N(6)-dimethyladenosine(1518)/N(6)-dimethyladenosine(1519) in 16S rRNA + 4 S-adenosyl-L-homocysteine + 4 H(+)</text>
        <dbReference type="Rhea" id="RHEA:19609"/>
        <dbReference type="Rhea" id="RHEA-COMP:10232"/>
        <dbReference type="Rhea" id="RHEA-COMP:10233"/>
        <dbReference type="ChEBI" id="CHEBI:15378"/>
        <dbReference type="ChEBI" id="CHEBI:57856"/>
        <dbReference type="ChEBI" id="CHEBI:59789"/>
        <dbReference type="ChEBI" id="CHEBI:74411"/>
        <dbReference type="ChEBI" id="CHEBI:74493"/>
        <dbReference type="EC" id="2.1.1.182"/>
    </reaction>
</comment>
<comment type="caution">
    <text evidence="10">The sequence shown here is derived from an EMBL/GenBank/DDBJ whole genome shotgun (WGS) entry which is preliminary data.</text>
</comment>
<dbReference type="Gene3D" id="3.40.50.150">
    <property type="entry name" value="Vaccinia Virus protein VP39"/>
    <property type="match status" value="1"/>
</dbReference>
<dbReference type="PROSITE" id="PS01131">
    <property type="entry name" value="RRNA_A_DIMETH"/>
    <property type="match status" value="1"/>
</dbReference>
<dbReference type="PANTHER" id="PTHR11727">
    <property type="entry name" value="DIMETHYLADENOSINE TRANSFERASE"/>
    <property type="match status" value="1"/>
</dbReference>
<feature type="binding site" evidence="7 8">
    <location>
        <position position="64"/>
    </location>
    <ligand>
        <name>S-adenosyl-L-methionine</name>
        <dbReference type="ChEBI" id="CHEBI:59789"/>
    </ligand>
</feature>
<evidence type="ECO:0000256" key="2">
    <source>
        <dbReference type="ARBA" id="ARBA00022552"/>
    </source>
</evidence>
<keyword evidence="11" id="KW-1185">Reference proteome</keyword>
<evidence type="ECO:0000256" key="5">
    <source>
        <dbReference type="ARBA" id="ARBA00022691"/>
    </source>
</evidence>
<name>A0ABU5RRU7_9CYAN</name>
<dbReference type="CDD" id="cd02440">
    <property type="entry name" value="AdoMet_MTases"/>
    <property type="match status" value="1"/>
</dbReference>
<dbReference type="RefSeq" id="WP_323304582.1">
    <property type="nucleotide sequence ID" value="NZ_JAYGHX010000002.1"/>
</dbReference>
<evidence type="ECO:0000259" key="9">
    <source>
        <dbReference type="SMART" id="SM00650"/>
    </source>
</evidence>
<keyword evidence="5 7" id="KW-0949">S-adenosyl-L-methionine</keyword>
<protein>
    <recommendedName>
        <fullName evidence="7">Ribosomal RNA small subunit methyltransferase A</fullName>
        <ecNumber evidence="7">2.1.1.182</ecNumber>
    </recommendedName>
    <alternativeName>
        <fullName evidence="7">16S rRNA (adenine(1518)-N(6)/adenine(1519)-N(6))-dimethyltransferase</fullName>
    </alternativeName>
    <alternativeName>
        <fullName evidence="7">16S rRNA dimethyladenosine transferase</fullName>
    </alternativeName>
    <alternativeName>
        <fullName evidence="7">16S rRNA dimethylase</fullName>
    </alternativeName>
    <alternativeName>
        <fullName evidence="7">S-adenosylmethionine-6-N', N'-adenosyl(rRNA) dimethyltransferase</fullName>
    </alternativeName>
</protein>
<comment type="function">
    <text evidence="7">Specifically dimethylates two adjacent adenosines (A1518 and A1519) in the loop of a conserved hairpin near the 3'-end of 16S rRNA in the 30S particle. May play a critical role in biogenesis of 30S subunits.</text>
</comment>
<dbReference type="InterPro" id="IPR011530">
    <property type="entry name" value="rRNA_adenine_dimethylase"/>
</dbReference>
<sequence length="281" mass="30280">MTFSGHRARKRFGQHWLTDPRILDRIVVAADLRGDDHVLEVGPGRGALTERLLASPAASLLAVELDRDLVAGLRQRFGVDGRFTLIEGDVLELALPFPDRPAPTKVVANIPYNITGPLLELLVGRLGRPAPCRFEKLVLLVQQEVGQRIRARPGSSAFSALSVRLQLLARCSSVCPVPPRCFSPPPKVTSEVIVIEPVPPESLPPLAQALAVERLLTRCFAGRRKMLRTTLAGLLPAPDLLEVAAAAGVDLQQRPQELGPDRWLALATGLNRASSADPGGA</sequence>
<dbReference type="Gene3D" id="1.10.8.100">
    <property type="entry name" value="Ribosomal RNA adenine dimethylase-like, domain 2"/>
    <property type="match status" value="1"/>
</dbReference>
<keyword evidence="1 7" id="KW-0963">Cytoplasm</keyword>
<dbReference type="SUPFAM" id="SSF53335">
    <property type="entry name" value="S-adenosyl-L-methionine-dependent methyltransferases"/>
    <property type="match status" value="1"/>
</dbReference>
<organism evidence="10 11">
    <name type="scientific">Cyanobium gracile UHCC 0139</name>
    <dbReference type="NCBI Taxonomy" id="3110308"/>
    <lineage>
        <taxon>Bacteria</taxon>
        <taxon>Bacillati</taxon>
        <taxon>Cyanobacteriota</taxon>
        <taxon>Cyanophyceae</taxon>
        <taxon>Synechococcales</taxon>
        <taxon>Prochlorococcaceae</taxon>
        <taxon>Cyanobium</taxon>
    </lineage>
</organism>
<dbReference type="InterPro" id="IPR020598">
    <property type="entry name" value="rRNA_Ade_methylase_Trfase_N"/>
</dbReference>
<evidence type="ECO:0000256" key="4">
    <source>
        <dbReference type="ARBA" id="ARBA00022679"/>
    </source>
</evidence>
<feature type="binding site" evidence="7 8">
    <location>
        <position position="109"/>
    </location>
    <ligand>
        <name>S-adenosyl-L-methionine</name>
        <dbReference type="ChEBI" id="CHEBI:59789"/>
    </ligand>
</feature>
<dbReference type="NCBIfam" id="TIGR00755">
    <property type="entry name" value="ksgA"/>
    <property type="match status" value="1"/>
</dbReference>
<evidence type="ECO:0000256" key="7">
    <source>
        <dbReference type="HAMAP-Rule" id="MF_00607"/>
    </source>
</evidence>
<evidence type="ECO:0000313" key="11">
    <source>
        <dbReference type="Proteomes" id="UP001304461"/>
    </source>
</evidence>
<evidence type="ECO:0000256" key="1">
    <source>
        <dbReference type="ARBA" id="ARBA00022490"/>
    </source>
</evidence>
<dbReference type="EC" id="2.1.1.182" evidence="7"/>
<feature type="binding site" evidence="7 8">
    <location>
        <position position="15"/>
    </location>
    <ligand>
        <name>S-adenosyl-L-methionine</name>
        <dbReference type="ChEBI" id="CHEBI:59789"/>
    </ligand>
</feature>
<dbReference type="InterPro" id="IPR023165">
    <property type="entry name" value="rRNA_Ade_diMease-like_C"/>
</dbReference>
<keyword evidence="4 7" id="KW-0808">Transferase</keyword>
<dbReference type="InterPro" id="IPR029063">
    <property type="entry name" value="SAM-dependent_MTases_sf"/>
</dbReference>
<dbReference type="EMBL" id="JAYGHX010000002">
    <property type="protein sequence ID" value="MEA5390483.1"/>
    <property type="molecule type" value="Genomic_DNA"/>
</dbReference>
<keyword evidence="3 7" id="KW-0489">Methyltransferase</keyword>
<keyword evidence="6 7" id="KW-0694">RNA-binding</keyword>
<gene>
    <name evidence="7 10" type="primary">rsmA</name>
    <name evidence="7" type="synonym">ksgA</name>
    <name evidence="10" type="ORF">VB738_04320</name>
</gene>
<dbReference type="PANTHER" id="PTHR11727:SF7">
    <property type="entry name" value="DIMETHYLADENOSINE TRANSFERASE-RELATED"/>
    <property type="match status" value="1"/>
</dbReference>